<sequence>MDIFAHRLAIVCAGLTSFGWQRLDKSAYNHTLSIPKRHLLTEASLSAILTDTLTFWQEFCLELLFRIDDGMCLPSQGLCMGPAVVTGSLLNNPDLIVWFDEVRLASKTSAVPNASTKASHTAVQSGRRSSSPVDVNIIKTTQHFLQSLDPLNNFVQHINWLICFGKYSF</sequence>
<comment type="caution">
    <text evidence="1">The sequence shown here is derived from an EMBL/GenBank/DDBJ whole genome shotgun (WGS) entry which is preliminary data.</text>
</comment>
<proteinExistence type="predicted"/>
<organism evidence="1 2">
    <name type="scientific">Protopolystoma xenopodis</name>
    <dbReference type="NCBI Taxonomy" id="117903"/>
    <lineage>
        <taxon>Eukaryota</taxon>
        <taxon>Metazoa</taxon>
        <taxon>Spiralia</taxon>
        <taxon>Lophotrochozoa</taxon>
        <taxon>Platyhelminthes</taxon>
        <taxon>Monogenea</taxon>
        <taxon>Polyopisthocotylea</taxon>
        <taxon>Polystomatidea</taxon>
        <taxon>Polystomatidae</taxon>
        <taxon>Protopolystoma</taxon>
    </lineage>
</organism>
<gene>
    <name evidence="1" type="ORF">PXEA_LOCUS29041</name>
</gene>
<evidence type="ECO:0000313" key="1">
    <source>
        <dbReference type="EMBL" id="VEL35601.1"/>
    </source>
</evidence>
<dbReference type="AlphaFoldDB" id="A0A3S5BR24"/>
<protein>
    <submittedName>
        <fullName evidence="1">Uncharacterized protein</fullName>
    </submittedName>
</protein>
<reference evidence="1" key="1">
    <citation type="submission" date="2018-11" db="EMBL/GenBank/DDBJ databases">
        <authorList>
            <consortium name="Pathogen Informatics"/>
        </authorList>
    </citation>
    <scope>NUCLEOTIDE SEQUENCE</scope>
</reference>
<dbReference type="EMBL" id="CAAALY010250194">
    <property type="protein sequence ID" value="VEL35601.1"/>
    <property type="molecule type" value="Genomic_DNA"/>
</dbReference>
<dbReference type="Proteomes" id="UP000784294">
    <property type="component" value="Unassembled WGS sequence"/>
</dbReference>
<keyword evidence="2" id="KW-1185">Reference proteome</keyword>
<name>A0A3S5BR24_9PLAT</name>
<evidence type="ECO:0000313" key="2">
    <source>
        <dbReference type="Proteomes" id="UP000784294"/>
    </source>
</evidence>
<accession>A0A3S5BR24</accession>